<dbReference type="Proteomes" id="UP001176941">
    <property type="component" value="Chromosome 23"/>
</dbReference>
<evidence type="ECO:0000313" key="2">
    <source>
        <dbReference type="Proteomes" id="UP001176941"/>
    </source>
</evidence>
<keyword evidence="2" id="KW-1185">Reference proteome</keyword>
<sequence length="119" mass="12914">MHPVGFLGLFLPCIRAAVVTVRILLGLGASASLALDQPSILPNVLSYQSVFPERGGEKRGKLPVVTLQVLTATLEQPDLKETVDNGVLDVADTEDMVHVRLGWGFHPRHVPIGGFRPWP</sequence>
<evidence type="ECO:0000313" key="1">
    <source>
        <dbReference type="EMBL" id="CAI9164647.1"/>
    </source>
</evidence>
<gene>
    <name evidence="1" type="ORF">MRATA1EN1_LOCUS13609</name>
</gene>
<dbReference type="EMBL" id="OX459959">
    <property type="protein sequence ID" value="CAI9164647.1"/>
    <property type="molecule type" value="Genomic_DNA"/>
</dbReference>
<reference evidence="1" key="1">
    <citation type="submission" date="2023-04" db="EMBL/GenBank/DDBJ databases">
        <authorList>
            <consortium name="ELIXIR-Norway"/>
        </authorList>
    </citation>
    <scope>NUCLEOTIDE SEQUENCE [LARGE SCALE GENOMIC DNA]</scope>
</reference>
<proteinExistence type="predicted"/>
<accession>A0ABN8YST9</accession>
<organism evidence="1 2">
    <name type="scientific">Rangifer tarandus platyrhynchus</name>
    <name type="common">Svalbard reindeer</name>
    <dbReference type="NCBI Taxonomy" id="3082113"/>
    <lineage>
        <taxon>Eukaryota</taxon>
        <taxon>Metazoa</taxon>
        <taxon>Chordata</taxon>
        <taxon>Craniata</taxon>
        <taxon>Vertebrata</taxon>
        <taxon>Euteleostomi</taxon>
        <taxon>Mammalia</taxon>
        <taxon>Eutheria</taxon>
        <taxon>Laurasiatheria</taxon>
        <taxon>Artiodactyla</taxon>
        <taxon>Ruminantia</taxon>
        <taxon>Pecora</taxon>
        <taxon>Cervidae</taxon>
        <taxon>Odocoileinae</taxon>
        <taxon>Rangifer</taxon>
    </lineage>
</organism>
<protein>
    <submittedName>
        <fullName evidence="1">Uncharacterized protein</fullName>
    </submittedName>
</protein>
<name>A0ABN8YST9_RANTA</name>